<evidence type="ECO:0000313" key="1">
    <source>
        <dbReference type="EMBL" id="KAK3707664.1"/>
    </source>
</evidence>
<reference evidence="1" key="1">
    <citation type="submission" date="2023-07" db="EMBL/GenBank/DDBJ databases">
        <title>Black Yeasts Isolated from many extreme environments.</title>
        <authorList>
            <person name="Coleine C."/>
            <person name="Stajich J.E."/>
            <person name="Selbmann L."/>
        </authorList>
    </citation>
    <scope>NUCLEOTIDE SEQUENCE</scope>
    <source>
        <strain evidence="1">CCFEE 5714</strain>
    </source>
</reference>
<gene>
    <name evidence="1" type="ORF">LTR37_012012</name>
</gene>
<comment type="caution">
    <text evidence="1">The sequence shown here is derived from an EMBL/GenBank/DDBJ whole genome shotgun (WGS) entry which is preliminary data.</text>
</comment>
<protein>
    <submittedName>
        <fullName evidence="1">Uncharacterized protein</fullName>
    </submittedName>
</protein>
<sequence>MPPKVVATINSTGRQAASFIRAAAAVGWHVKAQIWKREGLVFEELAELSNVEFVEGDLTGPQRNQILSNLFTGAKIAFINTTHWGDEVAIGKACADAAKRAGIAHYVYSSMPDHSTFGEDWKALPMWSSKFAVENYVRQIGIPATFTYTGIYNNNFSSLPYPVFRMELQNDGSFVWQAPFHPDDPLPWLDAEHDVGPALLQIFKMGSSHWKGQRVTLAFEKLTPLQCCARFSRGVGRPVKYVRGPIKIAVSIPSGYREHLENLQETLGDKRAPYFGPDLEYPREGRSIWEGYRGIEEYAREVFPIEEYNNGLRWMEEGSSSYAPSEHEGSVLGTDDGSRSSTRPTTPAGQAPLHISGAYTPRSHPEALQQDFFVGSC</sequence>
<dbReference type="Proteomes" id="UP001281147">
    <property type="component" value="Unassembled WGS sequence"/>
</dbReference>
<proteinExistence type="predicted"/>
<evidence type="ECO:0000313" key="2">
    <source>
        <dbReference type="Proteomes" id="UP001281147"/>
    </source>
</evidence>
<dbReference type="EMBL" id="JAUTXU010000108">
    <property type="protein sequence ID" value="KAK3707664.1"/>
    <property type="molecule type" value="Genomic_DNA"/>
</dbReference>
<organism evidence="1 2">
    <name type="scientific">Vermiconidia calcicola</name>
    <dbReference type="NCBI Taxonomy" id="1690605"/>
    <lineage>
        <taxon>Eukaryota</taxon>
        <taxon>Fungi</taxon>
        <taxon>Dikarya</taxon>
        <taxon>Ascomycota</taxon>
        <taxon>Pezizomycotina</taxon>
        <taxon>Dothideomycetes</taxon>
        <taxon>Dothideomycetidae</taxon>
        <taxon>Mycosphaerellales</taxon>
        <taxon>Extremaceae</taxon>
        <taxon>Vermiconidia</taxon>
    </lineage>
</organism>
<accession>A0ACC3N0S0</accession>
<keyword evidence="2" id="KW-1185">Reference proteome</keyword>
<name>A0ACC3N0S0_9PEZI</name>